<comment type="caution">
    <text evidence="1">The sequence shown here is derived from an EMBL/GenBank/DDBJ whole genome shotgun (WGS) entry which is preliminary data.</text>
</comment>
<protein>
    <submittedName>
        <fullName evidence="1">Uncharacterized protein</fullName>
    </submittedName>
</protein>
<evidence type="ECO:0000313" key="1">
    <source>
        <dbReference type="EMBL" id="GHA75662.1"/>
    </source>
</evidence>
<organism evidence="1 2">
    <name type="scientific">Streptomyces canarius</name>
    <dbReference type="NCBI Taxonomy" id="285453"/>
    <lineage>
        <taxon>Bacteria</taxon>
        <taxon>Bacillati</taxon>
        <taxon>Actinomycetota</taxon>
        <taxon>Actinomycetes</taxon>
        <taxon>Kitasatosporales</taxon>
        <taxon>Streptomycetaceae</taxon>
        <taxon>Streptomyces</taxon>
    </lineage>
</organism>
<name>A0ABQ3DDQ6_9ACTN</name>
<accession>A0ABQ3DDQ6</accession>
<proteinExistence type="predicted"/>
<gene>
    <name evidence="1" type="ORF">GCM10010345_92320</name>
</gene>
<evidence type="ECO:0000313" key="2">
    <source>
        <dbReference type="Proteomes" id="UP000653644"/>
    </source>
</evidence>
<keyword evidence="2" id="KW-1185">Reference proteome</keyword>
<sequence>MFTDCSQSGKEVPAVRVQELKAGDVDRPRSVVDVQRRVQSAAEGVDGEDVEAAVADEGRGVGHGVKDAQDAVRKRATGAFGTAGGASGDGAGQVVEVGAFGLVQMQGARDRVEDFFGGSGEVAALQADVVVDADAGEHRDFLAAQPGHAPVAAVGGQPRLLRGDLGAARGQEVADVALGTHALQARREPRMRGVLSVPGTAVPSTRAWPALSSVVAAVAAPGGAPEARLRTAGAGCARFHDVRE</sequence>
<dbReference type="EMBL" id="BMVN01000106">
    <property type="protein sequence ID" value="GHA75662.1"/>
    <property type="molecule type" value="Genomic_DNA"/>
</dbReference>
<reference evidence="2" key="1">
    <citation type="journal article" date="2019" name="Int. J. Syst. Evol. Microbiol.">
        <title>The Global Catalogue of Microorganisms (GCM) 10K type strain sequencing project: providing services to taxonomists for standard genome sequencing and annotation.</title>
        <authorList>
            <consortium name="The Broad Institute Genomics Platform"/>
            <consortium name="The Broad Institute Genome Sequencing Center for Infectious Disease"/>
            <person name="Wu L."/>
            <person name="Ma J."/>
        </authorList>
    </citation>
    <scope>NUCLEOTIDE SEQUENCE [LARGE SCALE GENOMIC DNA]</scope>
    <source>
        <strain evidence="2">JCM 4733</strain>
    </source>
</reference>
<dbReference type="Proteomes" id="UP000653644">
    <property type="component" value="Unassembled WGS sequence"/>
</dbReference>